<protein>
    <submittedName>
        <fullName evidence="2">Uncharacterized protein</fullName>
    </submittedName>
</protein>
<keyword evidence="3" id="KW-1185">Reference proteome</keyword>
<name>A0ABR2NQJ8_9ROSI</name>
<evidence type="ECO:0000313" key="2">
    <source>
        <dbReference type="EMBL" id="KAK8978445.1"/>
    </source>
</evidence>
<proteinExistence type="predicted"/>
<reference evidence="2 3" key="1">
    <citation type="journal article" date="2024" name="G3 (Bethesda)">
        <title>Genome assembly of Hibiscus sabdariffa L. provides insights into metabolisms of medicinal natural products.</title>
        <authorList>
            <person name="Kim T."/>
        </authorList>
    </citation>
    <scope>NUCLEOTIDE SEQUENCE [LARGE SCALE GENOMIC DNA]</scope>
    <source>
        <strain evidence="2">TK-2024</strain>
        <tissue evidence="2">Old leaves</tissue>
    </source>
</reference>
<sequence length="257" mass="29498">MYENLQLEAQLAASQEENAMMKEQVKDLECSLQTWQEELESFKELQEYEKARWEAQLQHSQDQVRNHDHIMSEALVQVKEVAEHLQTLAVQADVISVQTELESTQGKRLTSLLREIKLLAILGHTDKQKQHPYFTRSKSKKMAEIVEEVEKIRKEIKKEMKDLLDKSQTDLLSKIAAMLSGRDPERGKGVVINSDVMINEPGSTQDGTPCTNEQSFQANPSNKLVAHEGLNECIVPDLNEIEKLRVEIPKQFEDLYK</sequence>
<dbReference type="EMBL" id="JBBPBN010000112">
    <property type="protein sequence ID" value="KAK8978445.1"/>
    <property type="molecule type" value="Genomic_DNA"/>
</dbReference>
<dbReference type="Proteomes" id="UP001396334">
    <property type="component" value="Unassembled WGS sequence"/>
</dbReference>
<organism evidence="2 3">
    <name type="scientific">Hibiscus sabdariffa</name>
    <name type="common">roselle</name>
    <dbReference type="NCBI Taxonomy" id="183260"/>
    <lineage>
        <taxon>Eukaryota</taxon>
        <taxon>Viridiplantae</taxon>
        <taxon>Streptophyta</taxon>
        <taxon>Embryophyta</taxon>
        <taxon>Tracheophyta</taxon>
        <taxon>Spermatophyta</taxon>
        <taxon>Magnoliopsida</taxon>
        <taxon>eudicotyledons</taxon>
        <taxon>Gunneridae</taxon>
        <taxon>Pentapetalae</taxon>
        <taxon>rosids</taxon>
        <taxon>malvids</taxon>
        <taxon>Malvales</taxon>
        <taxon>Malvaceae</taxon>
        <taxon>Malvoideae</taxon>
        <taxon>Hibiscus</taxon>
    </lineage>
</organism>
<accession>A0ABR2NQJ8</accession>
<feature type="coiled-coil region" evidence="1">
    <location>
        <begin position="4"/>
        <end position="45"/>
    </location>
</feature>
<comment type="caution">
    <text evidence="2">The sequence shown here is derived from an EMBL/GenBank/DDBJ whole genome shotgun (WGS) entry which is preliminary data.</text>
</comment>
<keyword evidence="1" id="KW-0175">Coiled coil</keyword>
<evidence type="ECO:0000256" key="1">
    <source>
        <dbReference type="SAM" id="Coils"/>
    </source>
</evidence>
<gene>
    <name evidence="2" type="ORF">V6N11_008756</name>
</gene>
<evidence type="ECO:0000313" key="3">
    <source>
        <dbReference type="Proteomes" id="UP001396334"/>
    </source>
</evidence>